<feature type="region of interest" description="Disordered" evidence="1">
    <location>
        <begin position="245"/>
        <end position="281"/>
    </location>
</feature>
<dbReference type="Proteomes" id="UP000803844">
    <property type="component" value="Unassembled WGS sequence"/>
</dbReference>
<evidence type="ECO:0000256" key="1">
    <source>
        <dbReference type="SAM" id="MobiDB-lite"/>
    </source>
</evidence>
<protein>
    <submittedName>
        <fullName evidence="2">Uncharacterized protein</fullName>
    </submittedName>
</protein>
<keyword evidence="3" id="KW-1185">Reference proteome</keyword>
<accession>A0A9P4XZC6</accession>
<dbReference type="EMBL" id="MU032349">
    <property type="protein sequence ID" value="KAF3763320.1"/>
    <property type="molecule type" value="Genomic_DNA"/>
</dbReference>
<organism evidence="2 3">
    <name type="scientific">Cryphonectria parasitica (strain ATCC 38755 / EP155)</name>
    <dbReference type="NCBI Taxonomy" id="660469"/>
    <lineage>
        <taxon>Eukaryota</taxon>
        <taxon>Fungi</taxon>
        <taxon>Dikarya</taxon>
        <taxon>Ascomycota</taxon>
        <taxon>Pezizomycotina</taxon>
        <taxon>Sordariomycetes</taxon>
        <taxon>Sordariomycetidae</taxon>
        <taxon>Diaporthales</taxon>
        <taxon>Cryphonectriaceae</taxon>
        <taxon>Cryphonectria-Endothia species complex</taxon>
        <taxon>Cryphonectria</taxon>
    </lineage>
</organism>
<dbReference type="GeneID" id="63839807"/>
<name>A0A9P4XZC6_CRYP1</name>
<feature type="region of interest" description="Disordered" evidence="1">
    <location>
        <begin position="92"/>
        <end position="224"/>
    </location>
</feature>
<dbReference type="OrthoDB" id="5241156at2759"/>
<dbReference type="RefSeq" id="XP_040774281.1">
    <property type="nucleotide sequence ID" value="XM_040922678.1"/>
</dbReference>
<feature type="compositionally biased region" description="Low complexity" evidence="1">
    <location>
        <begin position="198"/>
        <end position="209"/>
    </location>
</feature>
<proteinExistence type="predicted"/>
<evidence type="ECO:0000313" key="2">
    <source>
        <dbReference type="EMBL" id="KAF3763320.1"/>
    </source>
</evidence>
<comment type="caution">
    <text evidence="2">The sequence shown here is derived from an EMBL/GenBank/DDBJ whole genome shotgun (WGS) entry which is preliminary data.</text>
</comment>
<feature type="compositionally biased region" description="Basic and acidic residues" evidence="1">
    <location>
        <begin position="97"/>
        <end position="111"/>
    </location>
</feature>
<evidence type="ECO:0000313" key="3">
    <source>
        <dbReference type="Proteomes" id="UP000803844"/>
    </source>
</evidence>
<reference evidence="2" key="1">
    <citation type="journal article" date="2020" name="Phytopathology">
        <title>Genome sequence of the chestnut blight fungus Cryphonectria parasitica EP155: A fundamental resource for an archetypical invasive plant pathogen.</title>
        <authorList>
            <person name="Crouch J.A."/>
            <person name="Dawe A."/>
            <person name="Aerts A."/>
            <person name="Barry K."/>
            <person name="Churchill A.C.L."/>
            <person name="Grimwood J."/>
            <person name="Hillman B."/>
            <person name="Milgroom M.G."/>
            <person name="Pangilinan J."/>
            <person name="Smith M."/>
            <person name="Salamov A."/>
            <person name="Schmutz J."/>
            <person name="Yadav J."/>
            <person name="Grigoriev I.V."/>
            <person name="Nuss D."/>
        </authorList>
    </citation>
    <scope>NUCLEOTIDE SEQUENCE</scope>
    <source>
        <strain evidence="2">EP155</strain>
    </source>
</reference>
<dbReference type="AlphaFoldDB" id="A0A9P4XZC6"/>
<feature type="region of interest" description="Disordered" evidence="1">
    <location>
        <begin position="54"/>
        <end position="79"/>
    </location>
</feature>
<feature type="compositionally biased region" description="Low complexity" evidence="1">
    <location>
        <begin position="161"/>
        <end position="184"/>
    </location>
</feature>
<gene>
    <name evidence="2" type="ORF">M406DRAFT_352298</name>
</gene>
<sequence>MTINIAAVTTGAFLGLLALVALVACVPPITRFLGDLFCCPWRIPFTKRKRLNDDEDVDKSDLPYSTGEPRPGTPVDNAGYQRTSQAMMSAISVVDPETAKEHMRRSADYRRSHSPNGSDWRRYDPYNAQYGRDNSPPAGEYHQASDAASSGHLQPYHHQHQQQQQQQQHLQVPPHGGSSSSNNGWRPAPSPERTTNYPPSTDLSSSSPLYRGGGADTYHNDAYNSPEYNASDAFAESYVDVQRPAPSHVYTPPEMSMHGQGQGYFPQKAYHSQQDGASQQQQWTNNHTMMDGIDGERGTDFRSPRGPRSELSRVWIRRAIMAGESVYAALGLYQPDNLMGLSTPAMMHYTG</sequence>